<gene>
    <name evidence="3" type="ordered locus">CHU_3448</name>
</gene>
<dbReference type="InterPro" id="IPR013783">
    <property type="entry name" value="Ig-like_fold"/>
</dbReference>
<organism evidence="3 4">
    <name type="scientific">Cytophaga hutchinsonii (strain ATCC 33406 / DSM 1761 / CIP 103989 / NBRC 15051 / NCIMB 9469 / D465)</name>
    <dbReference type="NCBI Taxonomy" id="269798"/>
    <lineage>
        <taxon>Bacteria</taxon>
        <taxon>Pseudomonadati</taxon>
        <taxon>Bacteroidota</taxon>
        <taxon>Cytophagia</taxon>
        <taxon>Cytophagales</taxon>
        <taxon>Cytophagaceae</taxon>
        <taxon>Cytophaga</taxon>
    </lineage>
</organism>
<feature type="domain" description="Fibronectin type-III" evidence="2">
    <location>
        <begin position="565"/>
        <end position="653"/>
    </location>
</feature>
<evidence type="ECO:0000313" key="3">
    <source>
        <dbReference type="EMBL" id="ABG60682.1"/>
    </source>
</evidence>
<dbReference type="SMART" id="SM00060">
    <property type="entry name" value="FN3"/>
    <property type="match status" value="4"/>
</dbReference>
<sequence length="1839" mass="203215">MQIQPSVSFPSTFLSDYADPANTSIRVYLADMTKQNYTINIRIQLTSTNISYTSLYGINVTLDGGQVYFLNANELARLFALTDLKVVASSQGNEPNSLPEGSYNLALQAFDVTLLPTLVPVSNIRTDFTIFNVVRYDPPLLNAPMNKQEFDLQTTNQNIFFNWTPRHIVYSPNQRIQYRYRMIRVIPVDRNPYDAVNTSLAGATGNIDVNNLDFPAFSYSPADLKLEPGAVYAWQVQAYETVNGQKSTSRFKNQGYSEVFTFSVKEHCEQITLGTPLVMGNSVKFNWNSGISSEYKEYEFNYRKVGSNTGWIPVSTLENTITLDNTVLETGVSYEYNVRARCNNWLLPVQGENFTLATPTCVPPSPLTVNTSGNATVLSWPQAKSVDSLKLYYKITGSSDPYKTLGLNAADVQCSLPLLTSGGYTIHLDALCGTEQSAGAENSFAFDETGIVGPCPIPLPFQLTANRIKGDTASLQWNTVAGAHTGSGITYWHKDSSTVTYTLSAITTSAGTGVSGRHIYNDQVYSYQITYQCGNKTKVTPVGMFRILSASAQVAIDPQTANCFPPVDIRAEARDSVSARVEWDKISGAESYELSYRVKGTTGLFTTFNTTAISTTLKPLQANAQYQLLVRVKCNGLFSIYSDTALLDLTVARNRNCDTIAYFKTLNKTTGNIQVAWDYDSTNTGYIIKYREEAQPIATEYTQAFTNIDSLKQNNLVLPDTFKYTFQNLKAGTKYIFRIQKICGQNNALFNAPLVVSTMPDTKSTGACGSGNVCDKNPATKLQSLKVTDTIYCADYLVVVDSITTATSNPSMGLYSGLGHMEMPVPGLGDFVNMHVSFNNVKINGKPNSCVYDGTINIDSMNASIIPIKIRDSIKAIMAKAEEVIDQANEVLNQIQTGIDDAQAATQDGIDYFQGGEGVGNVKTGGLGETEAGAKISKTTRTATVGTNSVTIDGRTVPVTSVPVLIKDSDGQVFQVSPAGVVTYLGVYNTAFAKDTTLDLSAQIVTYEEAAGAVYDFDKRETAYSVSTQIDREYEKIGTSYYVPAKFITPGALDKVTATVSGSSADPAKVVFTNGKGFVYEKGTATGNSFTLNVAGGPASDGQYIYAWYVDGDSKKAIGKLLLPSYAPQVKNVVIVPVKGNQTFNPATYETYLNQTYQKVGITYHVTLDNTFRTNTAWSTDGNLTVQSSASGLLSNDYQGKEKAIVQAYVAFKGGAANIDSTAAYFMAVYEPSSIKDGTSNLLGKMPAEEQFGFLYSGSFPASGSGQDEGLKRTMAHELGHGAYHMEHTFNAIYLRETSRNNTTNLMDYAAGNQLWKFQWDIIHAPGHVWGILKRDRDAQLVRDPFFFNPGGIPFKIKTDLWGGNYKLNVPISMIENGTFPNGVVYGWYVLKNDVKVDEFRAKIQNGKFLGYYQVVDDVVTNNYYDDGVSLQIDYSFELNDLGSTLYLANYIGRCNVALYKTEYTIRGTRKTESEYKNGSVKVIAQINNYLPISLSEVINYQTPCSFTNGKFAAGEYATYDDYKKVLGANAQPIGSDTWSGAWLKSDRINRTQRWINAMEYITLQKWHNVLRPYHQVSDYYLWAQWKAEKLGHEIRWAKGAAYLVDDLGDGYESGATSANITDMGERMGQSILSDLNMGILNYAMDRFNDLFYGPNRHVILKGNAAYLWDLSFIKEEQGDVAYGVYPNYKNSEELTTLKNITRKEGMYGTGSVFIARFIPNFAVIEADVSDANTRYGEVARINIPMFMLWPNTHDMNAYQQFTNPYNLSNHRTPYNKYLISGGKLNVNYVTSDCVTTAVYTSPGTPAVLVKICNDKFVEEVLYANSQVNRFYESNKIQQ</sequence>
<dbReference type="InterPro" id="IPR036116">
    <property type="entry name" value="FN3_sf"/>
</dbReference>
<dbReference type="Gene3D" id="2.60.40.10">
    <property type="entry name" value="Immunoglobulins"/>
    <property type="match status" value="3"/>
</dbReference>
<dbReference type="Proteomes" id="UP000001822">
    <property type="component" value="Chromosome"/>
</dbReference>
<feature type="coiled-coil region" evidence="1">
    <location>
        <begin position="871"/>
        <end position="905"/>
    </location>
</feature>
<dbReference type="Pfam" id="PF00041">
    <property type="entry name" value="fn3"/>
    <property type="match status" value="1"/>
</dbReference>
<dbReference type="CDD" id="cd00063">
    <property type="entry name" value="FN3"/>
    <property type="match status" value="2"/>
</dbReference>
<dbReference type="KEGG" id="chu:CHU_3448"/>
<name>A0A6N4SVT9_CYTH3</name>
<dbReference type="EMBL" id="CP000383">
    <property type="protein sequence ID" value="ABG60682.1"/>
    <property type="molecule type" value="Genomic_DNA"/>
</dbReference>
<reference evidence="3 4" key="1">
    <citation type="journal article" date="2007" name="Appl. Environ. Microbiol.">
        <title>Genome sequence of the cellulolytic gliding bacterium Cytophaga hutchinsonii.</title>
        <authorList>
            <person name="Xie G."/>
            <person name="Bruce D.C."/>
            <person name="Challacombe J.F."/>
            <person name="Chertkov O."/>
            <person name="Detter J.C."/>
            <person name="Gilna P."/>
            <person name="Han C.S."/>
            <person name="Lucas S."/>
            <person name="Misra M."/>
            <person name="Myers G.L."/>
            <person name="Richardson P."/>
            <person name="Tapia R."/>
            <person name="Thayer N."/>
            <person name="Thompson L.S."/>
            <person name="Brettin T.S."/>
            <person name="Henrissat B."/>
            <person name="Wilson D.B."/>
            <person name="McBride M.J."/>
        </authorList>
    </citation>
    <scope>NUCLEOTIDE SEQUENCE [LARGE SCALE GENOMIC DNA]</scope>
    <source>
        <strain evidence="4">ATCC 33406 / DSM 1761 / CIP 103989 / NBRC 15051 / NCIMB 9469 / D465</strain>
    </source>
</reference>
<dbReference type="PROSITE" id="PS50853">
    <property type="entry name" value="FN3"/>
    <property type="match status" value="1"/>
</dbReference>
<keyword evidence="1" id="KW-0175">Coiled coil</keyword>
<keyword evidence="4" id="KW-1185">Reference proteome</keyword>
<dbReference type="SUPFAM" id="SSF49265">
    <property type="entry name" value="Fibronectin type III"/>
    <property type="match status" value="1"/>
</dbReference>
<evidence type="ECO:0000256" key="1">
    <source>
        <dbReference type="SAM" id="Coils"/>
    </source>
</evidence>
<protein>
    <recommendedName>
        <fullName evidence="2">Fibronectin type-III domain-containing protein</fullName>
    </recommendedName>
</protein>
<evidence type="ECO:0000313" key="4">
    <source>
        <dbReference type="Proteomes" id="UP000001822"/>
    </source>
</evidence>
<dbReference type="InterPro" id="IPR003961">
    <property type="entry name" value="FN3_dom"/>
</dbReference>
<proteinExistence type="predicted"/>
<evidence type="ECO:0000259" key="2">
    <source>
        <dbReference type="PROSITE" id="PS50853"/>
    </source>
</evidence>
<accession>A0A6N4SVT9</accession>